<dbReference type="SFLD" id="SFLDS00003">
    <property type="entry name" value="Haloacid_Dehalogenase"/>
    <property type="match status" value="1"/>
</dbReference>
<dbReference type="OrthoDB" id="9797743at2"/>
<evidence type="ECO:0000313" key="2">
    <source>
        <dbReference type="Proteomes" id="UP000321769"/>
    </source>
</evidence>
<organism evidence="1 2">
    <name type="scientific">Aeromicrobium flavum</name>
    <dbReference type="NCBI Taxonomy" id="416568"/>
    <lineage>
        <taxon>Bacteria</taxon>
        <taxon>Bacillati</taxon>
        <taxon>Actinomycetota</taxon>
        <taxon>Actinomycetes</taxon>
        <taxon>Propionibacteriales</taxon>
        <taxon>Nocardioidaceae</taxon>
        <taxon>Aeromicrobium</taxon>
    </lineage>
</organism>
<dbReference type="InterPro" id="IPR023214">
    <property type="entry name" value="HAD_sf"/>
</dbReference>
<dbReference type="Pfam" id="PF00702">
    <property type="entry name" value="Hydrolase"/>
    <property type="match status" value="1"/>
</dbReference>
<dbReference type="SUPFAM" id="SSF56784">
    <property type="entry name" value="HAD-like"/>
    <property type="match status" value="1"/>
</dbReference>
<proteinExistence type="predicted"/>
<dbReference type="Gene3D" id="3.40.50.1000">
    <property type="entry name" value="HAD superfamily/HAD-like"/>
    <property type="match status" value="1"/>
</dbReference>
<accession>A0A512HUN9</accession>
<dbReference type="InterPro" id="IPR036412">
    <property type="entry name" value="HAD-like_sf"/>
</dbReference>
<reference evidence="1 2" key="1">
    <citation type="submission" date="2019-07" db="EMBL/GenBank/DDBJ databases">
        <title>Whole genome shotgun sequence of Aeromicrobium flavum NBRC 107625.</title>
        <authorList>
            <person name="Hosoyama A."/>
            <person name="Uohara A."/>
            <person name="Ohji S."/>
            <person name="Ichikawa N."/>
        </authorList>
    </citation>
    <scope>NUCLEOTIDE SEQUENCE [LARGE SCALE GENOMIC DNA]</scope>
    <source>
        <strain evidence="1 2">NBRC 107625</strain>
    </source>
</reference>
<dbReference type="InterPro" id="IPR023198">
    <property type="entry name" value="PGP-like_dom2"/>
</dbReference>
<dbReference type="CDD" id="cd07505">
    <property type="entry name" value="HAD_BPGM-like"/>
    <property type="match status" value="1"/>
</dbReference>
<dbReference type="Gene3D" id="1.10.150.240">
    <property type="entry name" value="Putative phosphatase, domain 2"/>
    <property type="match status" value="1"/>
</dbReference>
<protein>
    <submittedName>
        <fullName evidence="1">Phosphoglycolate phosphatase</fullName>
    </submittedName>
</protein>
<dbReference type="EMBL" id="BJZQ01000005">
    <property type="protein sequence ID" value="GEO89166.1"/>
    <property type="molecule type" value="Genomic_DNA"/>
</dbReference>
<dbReference type="SFLD" id="SFLDG01129">
    <property type="entry name" value="C1.5:_HAD__Beta-PGM__Phosphata"/>
    <property type="match status" value="1"/>
</dbReference>
<dbReference type="InterPro" id="IPR006439">
    <property type="entry name" value="HAD-SF_hydro_IA"/>
</dbReference>
<evidence type="ECO:0000313" key="1">
    <source>
        <dbReference type="EMBL" id="GEO89166.1"/>
    </source>
</evidence>
<name>A0A512HUN9_9ACTN</name>
<gene>
    <name evidence="1" type="ORF">AFL01nite_14930</name>
</gene>
<sequence length="223" mass="23824">MNSLQKLPKAVLWDMDGTLVDTEPMWISGEHQLAEDHGVVWTEEDSLHLVGSDLLVAARYIKQRIGGDMTPEEIVDWLGGRVASALREKQEWRPGARELVEELRAAGVPQALVTMSYAYIAEPVVEALGFDAVVTGDSVTQGKPHPEPYLTAAEMLGVRAADCIAIEDSRTGAASANAAGCFVVAVPHAVTVPEAPFRAVVKSLDGVNLADLARLAGLGHAHQ</sequence>
<dbReference type="RefSeq" id="WP_146826988.1">
    <property type="nucleotide sequence ID" value="NZ_BAAAYQ010000001.1"/>
</dbReference>
<dbReference type="PANTHER" id="PTHR18901">
    <property type="entry name" value="2-DEOXYGLUCOSE-6-PHOSPHATE PHOSPHATASE 2"/>
    <property type="match status" value="1"/>
</dbReference>
<dbReference type="NCBIfam" id="TIGR01509">
    <property type="entry name" value="HAD-SF-IA-v3"/>
    <property type="match status" value="1"/>
</dbReference>
<dbReference type="AlphaFoldDB" id="A0A512HUN9"/>
<dbReference type="PANTHER" id="PTHR18901:SF38">
    <property type="entry name" value="PSEUDOURIDINE-5'-PHOSPHATASE"/>
    <property type="match status" value="1"/>
</dbReference>
<dbReference type="Proteomes" id="UP000321769">
    <property type="component" value="Unassembled WGS sequence"/>
</dbReference>
<comment type="caution">
    <text evidence="1">The sequence shown here is derived from an EMBL/GenBank/DDBJ whole genome shotgun (WGS) entry which is preliminary data.</text>
</comment>
<keyword evidence="2" id="KW-1185">Reference proteome</keyword>